<evidence type="ECO:0000256" key="1">
    <source>
        <dbReference type="ARBA" id="ARBA00023235"/>
    </source>
</evidence>
<dbReference type="CDD" id="cd06558">
    <property type="entry name" value="crotonase-like"/>
    <property type="match status" value="1"/>
</dbReference>
<dbReference type="InterPro" id="IPR029045">
    <property type="entry name" value="ClpP/crotonase-like_dom_sf"/>
</dbReference>
<dbReference type="RefSeq" id="WP_138487610.1">
    <property type="nucleotide sequence ID" value="NZ_JAFBWU010000017.1"/>
</dbReference>
<evidence type="ECO:0000313" key="5">
    <source>
        <dbReference type="EMBL" id="MBM2419350.1"/>
    </source>
</evidence>
<dbReference type="AlphaFoldDB" id="A0A9Q2PE16"/>
<gene>
    <name evidence="4" type="ORF">JQX41_20345</name>
    <name evidence="5" type="ORF">JQX48_20365</name>
</gene>
<reference evidence="4 7" key="1">
    <citation type="submission" date="2021-01" db="EMBL/GenBank/DDBJ databases">
        <title>Diatom-associated Roseobacters Show Island Model of Population Structure.</title>
        <authorList>
            <person name="Qu L."/>
            <person name="Feng X."/>
            <person name="Chen Y."/>
            <person name="Li L."/>
            <person name="Wang X."/>
            <person name="Hu Z."/>
            <person name="Wang H."/>
            <person name="Luo H."/>
        </authorList>
    </citation>
    <scope>NUCLEOTIDE SEQUENCE</scope>
    <source>
        <strain evidence="5 7">CC28-63</strain>
        <strain evidence="4">CC28-69</strain>
    </source>
</reference>
<protein>
    <submittedName>
        <fullName evidence="4">Enoyl-CoA hydratase/isomerase family protein</fullName>
    </submittedName>
</protein>
<dbReference type="InterPro" id="IPR008927">
    <property type="entry name" value="6-PGluconate_DH-like_C_sf"/>
</dbReference>
<dbReference type="GO" id="GO:0003857">
    <property type="term" value="F:(3S)-3-hydroxyacyl-CoA dehydrogenase (NAD+) activity"/>
    <property type="evidence" value="ECO:0007669"/>
    <property type="project" value="TreeGrafter"/>
</dbReference>
<dbReference type="EMBL" id="JAFBXE010000017">
    <property type="protein sequence ID" value="MBM2414679.1"/>
    <property type="molecule type" value="Genomic_DNA"/>
</dbReference>
<dbReference type="GO" id="GO:0016829">
    <property type="term" value="F:lyase activity"/>
    <property type="evidence" value="ECO:0007669"/>
    <property type="project" value="UniProtKB-KW"/>
</dbReference>
<dbReference type="Pfam" id="PF00378">
    <property type="entry name" value="ECH_1"/>
    <property type="match status" value="1"/>
</dbReference>
<dbReference type="EMBL" id="JAFBXF010000017">
    <property type="protein sequence ID" value="MBM2419350.1"/>
    <property type="molecule type" value="Genomic_DNA"/>
</dbReference>
<dbReference type="GO" id="GO:0006635">
    <property type="term" value="P:fatty acid beta-oxidation"/>
    <property type="evidence" value="ECO:0007669"/>
    <property type="project" value="TreeGrafter"/>
</dbReference>
<dbReference type="SUPFAM" id="SSF48179">
    <property type="entry name" value="6-phosphogluconate dehydrogenase C-terminal domain-like"/>
    <property type="match status" value="1"/>
</dbReference>
<dbReference type="Proteomes" id="UP000755667">
    <property type="component" value="Unassembled WGS sequence"/>
</dbReference>
<evidence type="ECO:0000313" key="4">
    <source>
        <dbReference type="EMBL" id="MBM2414679.1"/>
    </source>
</evidence>
<organism evidence="4 6">
    <name type="scientific">Marivita cryptomonadis</name>
    <dbReference type="NCBI Taxonomy" id="505252"/>
    <lineage>
        <taxon>Bacteria</taxon>
        <taxon>Pseudomonadati</taxon>
        <taxon>Pseudomonadota</taxon>
        <taxon>Alphaproteobacteria</taxon>
        <taxon>Rhodobacterales</taxon>
        <taxon>Roseobacteraceae</taxon>
        <taxon>Marivita</taxon>
    </lineage>
</organism>
<dbReference type="Gene3D" id="1.10.1040.50">
    <property type="match status" value="1"/>
</dbReference>
<name>A0A9Q2PE16_9RHOB</name>
<evidence type="ECO:0000256" key="3">
    <source>
        <dbReference type="ARBA" id="ARBA00023268"/>
    </source>
</evidence>
<proteinExistence type="predicted"/>
<dbReference type="SUPFAM" id="SSF52096">
    <property type="entry name" value="ClpP/crotonase"/>
    <property type="match status" value="1"/>
</dbReference>
<dbReference type="Proteomes" id="UP000809440">
    <property type="component" value="Unassembled WGS sequence"/>
</dbReference>
<keyword evidence="7" id="KW-1185">Reference proteome</keyword>
<dbReference type="GO" id="GO:0016853">
    <property type="term" value="F:isomerase activity"/>
    <property type="evidence" value="ECO:0007669"/>
    <property type="project" value="UniProtKB-KW"/>
</dbReference>
<sequence length="561" mass="60057">MNTPPVSVVLRNGLAWVTIDNPPVNATSAAVRQGLAAAVAEVSKLPARAAILRCAGPTFVAGGDITEFDASPVPPDLPDVITAIENCAVPWIAALHGSVFGGGLEIALGCAWRVAVSGTRFALPEVNLGIVPGAGGTQRLPRLVGVELALDMATSGRPVTTEVFYAAGGLDAVLPDLEDPTLTAFANDLGPPPDPIRIRPLIMPDQGWWTRKSREGHENAKGEVAPIENLQMVKLATQTDFKVGQQQERARHLALRVSDQSRSLRHVFFAQRKATRSAALAGLKPPRLSSVAVIGNGNLAERLKSELSALGLLTSSEDETQIQPDLYILAQPKTPSVTTLDKDIPVVSAWDMDTETIPQDSQNLPAIALGFSASPAPTVVEIMTDDHAEPTEAATSLAIVRHLGYIPVFTRRSDAFVSVRLRNALHQHSTNVSRLGETTPRLTDAWASFSGTGTPFGYTNTVPEFSENTIEDNPQLRGLLAVMVNAGALTIEDGFVESPAHVDVISVANCDFPRWRGGPMYYANAVGITIISEWMAEVIKDWPDTWRLSNLLTLGSHSAER</sequence>
<dbReference type="InterPro" id="IPR001753">
    <property type="entry name" value="Enoyl-CoA_hydra/iso"/>
</dbReference>
<accession>A0A9Q2PE16</accession>
<evidence type="ECO:0000256" key="2">
    <source>
        <dbReference type="ARBA" id="ARBA00023239"/>
    </source>
</evidence>
<comment type="caution">
    <text evidence="4">The sequence shown here is derived from an EMBL/GenBank/DDBJ whole genome shotgun (WGS) entry which is preliminary data.</text>
</comment>
<keyword evidence="3" id="KW-0511">Multifunctional enzyme</keyword>
<dbReference type="Gene3D" id="3.90.226.10">
    <property type="entry name" value="2-enoyl-CoA Hydratase, Chain A, domain 1"/>
    <property type="match status" value="1"/>
</dbReference>
<evidence type="ECO:0000313" key="7">
    <source>
        <dbReference type="Proteomes" id="UP000809440"/>
    </source>
</evidence>
<keyword evidence="1" id="KW-0413">Isomerase</keyword>
<keyword evidence="2" id="KW-0456">Lyase</keyword>
<dbReference type="PANTHER" id="PTHR23309">
    <property type="entry name" value="3-HYDROXYACYL-COA DEHYROGENASE"/>
    <property type="match status" value="1"/>
</dbReference>
<evidence type="ECO:0000313" key="6">
    <source>
        <dbReference type="Proteomes" id="UP000755667"/>
    </source>
</evidence>